<keyword evidence="1" id="KW-0472">Membrane</keyword>
<comment type="caution">
    <text evidence="2">The sequence shown here is derived from an EMBL/GenBank/DDBJ whole genome shotgun (WGS) entry which is preliminary data.</text>
</comment>
<evidence type="ECO:0000313" key="3">
    <source>
        <dbReference type="Proteomes" id="UP000430670"/>
    </source>
</evidence>
<feature type="transmembrane region" description="Helical" evidence="1">
    <location>
        <begin position="7"/>
        <end position="25"/>
    </location>
</feature>
<evidence type="ECO:0000313" key="2">
    <source>
        <dbReference type="EMBL" id="MTV51095.1"/>
    </source>
</evidence>
<dbReference type="EMBL" id="WNKU01000116">
    <property type="protein sequence ID" value="MTV51095.1"/>
    <property type="molecule type" value="Genomic_DNA"/>
</dbReference>
<proteinExistence type="predicted"/>
<sequence>MSLSRKILIFYIGLIILFIGTIFIIEKEFWGRGYLKLEEKEVADNIQRVANAWQSEIDRISSSTIDYSIWALVFG</sequence>
<name>A0A6I3SQX2_HELMO</name>
<dbReference type="RefSeq" id="WP_155478172.1">
    <property type="nucleotide sequence ID" value="NZ_WNKU01000116.1"/>
</dbReference>
<keyword evidence="3" id="KW-1185">Reference proteome</keyword>
<evidence type="ECO:0000256" key="1">
    <source>
        <dbReference type="SAM" id="Phobius"/>
    </source>
</evidence>
<accession>A0A6I3SQX2</accession>
<dbReference type="AlphaFoldDB" id="A0A6I3SQX2"/>
<gene>
    <name evidence="2" type="ORF">GJ688_20055</name>
</gene>
<dbReference type="Proteomes" id="UP000430670">
    <property type="component" value="Unassembled WGS sequence"/>
</dbReference>
<reference evidence="2 3" key="1">
    <citation type="submission" date="2019-11" db="EMBL/GenBank/DDBJ databases">
        <title>Whole-genome sequence of a the green, strictly anaerobic photosynthetic bacterium Heliobacillus mobilis DSM 6151.</title>
        <authorList>
            <person name="Kyndt J.A."/>
            <person name="Meyer T.E."/>
        </authorList>
    </citation>
    <scope>NUCLEOTIDE SEQUENCE [LARGE SCALE GENOMIC DNA]</scope>
    <source>
        <strain evidence="2 3">DSM 6151</strain>
    </source>
</reference>
<keyword evidence="1" id="KW-1133">Transmembrane helix</keyword>
<protein>
    <submittedName>
        <fullName evidence="2">Uncharacterized protein</fullName>
    </submittedName>
</protein>
<keyword evidence="1" id="KW-0812">Transmembrane</keyword>
<organism evidence="2 3">
    <name type="scientific">Heliobacterium mobile</name>
    <name type="common">Heliobacillus mobilis</name>
    <dbReference type="NCBI Taxonomy" id="28064"/>
    <lineage>
        <taxon>Bacteria</taxon>
        <taxon>Bacillati</taxon>
        <taxon>Bacillota</taxon>
        <taxon>Clostridia</taxon>
        <taxon>Eubacteriales</taxon>
        <taxon>Heliobacteriaceae</taxon>
        <taxon>Heliobacterium</taxon>
    </lineage>
</organism>